<feature type="domain" description="PiggyBac transposable element-derived protein" evidence="2">
    <location>
        <begin position="127"/>
        <end position="232"/>
    </location>
</feature>
<comment type="caution">
    <text evidence="3">The sequence shown here is derived from an EMBL/GenBank/DDBJ whole genome shotgun (WGS) entry which is preliminary data.</text>
</comment>
<dbReference type="PANTHER" id="PTHR46599">
    <property type="entry name" value="PIGGYBAC TRANSPOSABLE ELEMENT-DERIVED PROTEIN 4"/>
    <property type="match status" value="1"/>
</dbReference>
<dbReference type="Proteomes" id="UP001160148">
    <property type="component" value="Unassembled WGS sequence"/>
</dbReference>
<evidence type="ECO:0000256" key="1">
    <source>
        <dbReference type="SAM" id="MobiDB-lite"/>
    </source>
</evidence>
<protein>
    <recommendedName>
        <fullName evidence="2">PiggyBac transposable element-derived protein domain-containing protein</fullName>
    </recommendedName>
</protein>
<dbReference type="PANTHER" id="PTHR46599:SF3">
    <property type="entry name" value="PIGGYBAC TRANSPOSABLE ELEMENT-DERIVED PROTEIN 4"/>
    <property type="match status" value="1"/>
</dbReference>
<dbReference type="Pfam" id="PF13843">
    <property type="entry name" value="DDE_Tnp_1_7"/>
    <property type="match status" value="2"/>
</dbReference>
<reference evidence="3 4" key="1">
    <citation type="submission" date="2023-01" db="EMBL/GenBank/DDBJ databases">
        <authorList>
            <person name="Whitehead M."/>
        </authorList>
    </citation>
    <scope>NUCLEOTIDE SEQUENCE [LARGE SCALE GENOMIC DNA]</scope>
</reference>
<evidence type="ECO:0000313" key="3">
    <source>
        <dbReference type="EMBL" id="CAI6357272.1"/>
    </source>
</evidence>
<evidence type="ECO:0000259" key="2">
    <source>
        <dbReference type="Pfam" id="PF13843"/>
    </source>
</evidence>
<proteinExistence type="predicted"/>
<organism evidence="3 4">
    <name type="scientific">Macrosiphum euphorbiae</name>
    <name type="common">potato aphid</name>
    <dbReference type="NCBI Taxonomy" id="13131"/>
    <lineage>
        <taxon>Eukaryota</taxon>
        <taxon>Metazoa</taxon>
        <taxon>Ecdysozoa</taxon>
        <taxon>Arthropoda</taxon>
        <taxon>Hexapoda</taxon>
        <taxon>Insecta</taxon>
        <taxon>Pterygota</taxon>
        <taxon>Neoptera</taxon>
        <taxon>Paraneoptera</taxon>
        <taxon>Hemiptera</taxon>
        <taxon>Sternorrhyncha</taxon>
        <taxon>Aphidomorpha</taxon>
        <taxon>Aphidoidea</taxon>
        <taxon>Aphididae</taxon>
        <taxon>Macrosiphini</taxon>
        <taxon>Macrosiphum</taxon>
    </lineage>
</organism>
<name>A0AAV0WNX2_9HEMI</name>
<accession>A0AAV0WNX2</accession>
<evidence type="ECO:0000313" key="4">
    <source>
        <dbReference type="Proteomes" id="UP001160148"/>
    </source>
</evidence>
<dbReference type="InterPro" id="IPR029526">
    <property type="entry name" value="PGBD"/>
</dbReference>
<dbReference type="AlphaFoldDB" id="A0AAV0WNX2"/>
<feature type="compositionally biased region" description="Acidic residues" evidence="1">
    <location>
        <begin position="15"/>
        <end position="38"/>
    </location>
</feature>
<keyword evidence="4" id="KW-1185">Reference proteome</keyword>
<sequence length="464" mass="53229">MNDDEIVQALYSSDDLSEFDDSDADPDFVLDSDTDDDIIPSNNSPENHENYASDIDNIASNNSPANHENYASDTDNIIASNSNTNDYASVSSTSDRGPINNHTSSPVFNPEFFGINPDILETLYDGTPYDFYCLFIDDEVLNLLLIETNRYARNLLLTPRAPKSRLSKWVDVDIPEIKTFLGIVMWMGLNPLPSLARYWCKNEMYQSHIPKYMTRNRFELLLRTFHCSNNQTCPRGENMCIDESVIPFVGRLSFRQYIKNKRHRYGIKIFKLCINDGYTIGFKIYAGQEAIPGVAISTKIVMELAADYLDEGRTMFTDNWYTSVSLANELLGRSTNLVGTLRSNRKFNPKNVINAKLKKGEIKSSQNDNNIVVMKWKDKRDVLMLSTKHKDNLVETTNKRGQKLFKPQMVMDYNKAKGFVDISDLRNSYHSPLRRSIKWYRKIAFEILLNTSVLNALTLFCCDW</sequence>
<feature type="region of interest" description="Disordered" evidence="1">
    <location>
        <begin position="11"/>
        <end position="50"/>
    </location>
</feature>
<dbReference type="EMBL" id="CARXXK010000002">
    <property type="protein sequence ID" value="CAI6357272.1"/>
    <property type="molecule type" value="Genomic_DNA"/>
</dbReference>
<gene>
    <name evidence="3" type="ORF">MEUPH1_LOCUS12916</name>
</gene>
<feature type="domain" description="PiggyBac transposable element-derived protein" evidence="2">
    <location>
        <begin position="236"/>
        <end position="456"/>
    </location>
</feature>